<proteinExistence type="predicted"/>
<feature type="region of interest" description="Disordered" evidence="1">
    <location>
        <begin position="34"/>
        <end position="94"/>
    </location>
</feature>
<gene>
    <name evidence="2" type="ORF">HHI36_014538</name>
</gene>
<sequence>MVMITTVVAAIGGTLILMGCCYCVYVNTGPGTGSVHKNGEDFNNNNNNNRRRWSRRGSHSWDYATSREREIEKERDPYGRGQPAHDCKRDHHLP</sequence>
<evidence type="ECO:0000256" key="1">
    <source>
        <dbReference type="SAM" id="MobiDB-lite"/>
    </source>
</evidence>
<protein>
    <recommendedName>
        <fullName evidence="4">Secreted protein</fullName>
    </recommendedName>
</protein>
<evidence type="ECO:0008006" key="4">
    <source>
        <dbReference type="Google" id="ProtNLM"/>
    </source>
</evidence>
<evidence type="ECO:0000313" key="3">
    <source>
        <dbReference type="Proteomes" id="UP001516400"/>
    </source>
</evidence>
<keyword evidence="3" id="KW-1185">Reference proteome</keyword>
<reference evidence="2 3" key="1">
    <citation type="journal article" date="2021" name="BMC Biol.">
        <title>Horizontally acquired antibacterial genes associated with adaptive radiation of ladybird beetles.</title>
        <authorList>
            <person name="Li H.S."/>
            <person name="Tang X.F."/>
            <person name="Huang Y.H."/>
            <person name="Xu Z.Y."/>
            <person name="Chen M.L."/>
            <person name="Du X.Y."/>
            <person name="Qiu B.Y."/>
            <person name="Chen P.T."/>
            <person name="Zhang W."/>
            <person name="Slipinski A."/>
            <person name="Escalona H.E."/>
            <person name="Waterhouse R.M."/>
            <person name="Zwick A."/>
            <person name="Pang H."/>
        </authorList>
    </citation>
    <scope>NUCLEOTIDE SEQUENCE [LARGE SCALE GENOMIC DNA]</scope>
    <source>
        <strain evidence="2">SYSU2018</strain>
    </source>
</reference>
<dbReference type="Proteomes" id="UP001516400">
    <property type="component" value="Unassembled WGS sequence"/>
</dbReference>
<evidence type="ECO:0000313" key="2">
    <source>
        <dbReference type="EMBL" id="KAL3273083.1"/>
    </source>
</evidence>
<name>A0ABD2N3B5_9CUCU</name>
<feature type="compositionally biased region" description="Basic and acidic residues" evidence="1">
    <location>
        <begin position="65"/>
        <end position="94"/>
    </location>
</feature>
<comment type="caution">
    <text evidence="2">The sequence shown here is derived from an EMBL/GenBank/DDBJ whole genome shotgun (WGS) entry which is preliminary data.</text>
</comment>
<dbReference type="AlphaFoldDB" id="A0ABD2N3B5"/>
<feature type="compositionally biased region" description="Basic residues" evidence="1">
    <location>
        <begin position="49"/>
        <end position="58"/>
    </location>
</feature>
<accession>A0ABD2N3B5</accession>
<organism evidence="2 3">
    <name type="scientific">Cryptolaemus montrouzieri</name>
    <dbReference type="NCBI Taxonomy" id="559131"/>
    <lineage>
        <taxon>Eukaryota</taxon>
        <taxon>Metazoa</taxon>
        <taxon>Ecdysozoa</taxon>
        <taxon>Arthropoda</taxon>
        <taxon>Hexapoda</taxon>
        <taxon>Insecta</taxon>
        <taxon>Pterygota</taxon>
        <taxon>Neoptera</taxon>
        <taxon>Endopterygota</taxon>
        <taxon>Coleoptera</taxon>
        <taxon>Polyphaga</taxon>
        <taxon>Cucujiformia</taxon>
        <taxon>Coccinelloidea</taxon>
        <taxon>Coccinellidae</taxon>
        <taxon>Scymninae</taxon>
        <taxon>Scymnini</taxon>
        <taxon>Cryptolaemus</taxon>
    </lineage>
</organism>
<dbReference type="EMBL" id="JABFTP020000062">
    <property type="protein sequence ID" value="KAL3273083.1"/>
    <property type="molecule type" value="Genomic_DNA"/>
</dbReference>